<gene>
    <name evidence="2" type="ORF">DLNHIDIE_01675</name>
</gene>
<dbReference type="SUPFAM" id="SSF52540">
    <property type="entry name" value="P-loop containing nucleoside triphosphate hydrolases"/>
    <property type="match status" value="1"/>
</dbReference>
<evidence type="ECO:0000313" key="3">
    <source>
        <dbReference type="Proteomes" id="UP000315403"/>
    </source>
</evidence>
<dbReference type="Proteomes" id="UP000315403">
    <property type="component" value="Unassembled WGS sequence"/>
</dbReference>
<reference evidence="2 3" key="1">
    <citation type="submission" date="2019-03" db="EMBL/GenBank/DDBJ databases">
        <title>New insights into Acidothiobacillus thiooxidans sulfur metabolism through coupled gene expression, solution geochemistry, microscopy and spectroscopy analyses.</title>
        <authorList>
            <person name="Camacho D."/>
            <person name="Frazao R."/>
            <person name="Fouillen A."/>
            <person name="Nanci A."/>
            <person name="Lang B.F."/>
            <person name="Apte S.C."/>
            <person name="Baron C."/>
            <person name="Warren L.A."/>
        </authorList>
    </citation>
    <scope>NUCLEOTIDE SEQUENCE [LARGE SCALE GENOMIC DNA]</scope>
    <source>
        <strain evidence="2 3">ATCC 19377</strain>
    </source>
</reference>
<protein>
    <recommendedName>
        <fullName evidence="1">Endonuclease GajA/Old nuclease/RecF-like AAA domain-containing protein</fullName>
    </recommendedName>
</protein>
<dbReference type="InterPro" id="IPR051396">
    <property type="entry name" value="Bact_Antivir_Def_Nuclease"/>
</dbReference>
<proteinExistence type="predicted"/>
<dbReference type="EMBL" id="SZUV01000001">
    <property type="protein sequence ID" value="TQN51796.1"/>
    <property type="molecule type" value="Genomic_DNA"/>
</dbReference>
<comment type="caution">
    <text evidence="2">The sequence shown here is derived from an EMBL/GenBank/DDBJ whole genome shotgun (WGS) entry which is preliminary data.</text>
</comment>
<evidence type="ECO:0000259" key="1">
    <source>
        <dbReference type="Pfam" id="PF13175"/>
    </source>
</evidence>
<dbReference type="Pfam" id="PF13175">
    <property type="entry name" value="AAA_15"/>
    <property type="match status" value="1"/>
</dbReference>
<dbReference type="Gene3D" id="3.40.50.300">
    <property type="entry name" value="P-loop containing nucleotide triphosphate hydrolases"/>
    <property type="match status" value="1"/>
</dbReference>
<dbReference type="AlphaFoldDB" id="A0A543Q654"/>
<dbReference type="PANTHER" id="PTHR43581">
    <property type="entry name" value="ATP/GTP PHOSPHATASE"/>
    <property type="match status" value="1"/>
</dbReference>
<name>A0A543Q654_ACITH</name>
<dbReference type="InterPro" id="IPR041685">
    <property type="entry name" value="AAA_GajA/Old/RecF-like"/>
</dbReference>
<dbReference type="PANTHER" id="PTHR43581:SF2">
    <property type="entry name" value="EXCINUCLEASE ATPASE SUBUNIT"/>
    <property type="match status" value="1"/>
</dbReference>
<dbReference type="InterPro" id="IPR027417">
    <property type="entry name" value="P-loop_NTPase"/>
</dbReference>
<accession>A0A543Q654</accession>
<dbReference type="CDD" id="cd00267">
    <property type="entry name" value="ABC_ATPase"/>
    <property type="match status" value="1"/>
</dbReference>
<feature type="domain" description="Endonuclease GajA/Old nuclease/RecF-like AAA" evidence="1">
    <location>
        <begin position="3"/>
        <end position="408"/>
    </location>
</feature>
<dbReference type="RefSeq" id="WP_142087928.1">
    <property type="nucleotide sequence ID" value="NZ_SZUV01000001.1"/>
</dbReference>
<sequence>MYKIHSVKIDSFWHRFNAGGQFNETVNIIIGRNGTGKTTFMNILYAVLSVDIDGISANDFKSVSVILINNGKKIKVDAVKTEKLPSPFLNVEYRINGTKYIVQILSGEDARRTSVYRRRALELSEEVRTELSKIVSLSSLSVYRLRSGDEYEIMDRLGSKAVTVTPVDRMLSTLLEGLTRYQLELSQKARSVATSLQRDVLTSILYSDEEYNSREISLEFEKNKETENLISAYTQLSVINPAVVKKIEFHVASIDTAVNALKSHSKNSKGSKMEVNFRALEALQQTKKIIKLSLNAEKETTAIFAQITLFISILEDFVINKKFSFNGGDLKVEANKEQIPYHSLSSGEKQLLIILIETLLQNQKKYIFLMDEPELSLHIEWQREIIPAIMKLNPNAQIIAATHSPEVASKYSDAIFDMEDLVNG</sequence>
<organism evidence="2 3">
    <name type="scientific">Acidithiobacillus thiooxidans ATCC 19377</name>
    <dbReference type="NCBI Taxonomy" id="637390"/>
    <lineage>
        <taxon>Bacteria</taxon>
        <taxon>Pseudomonadati</taxon>
        <taxon>Pseudomonadota</taxon>
        <taxon>Acidithiobacillia</taxon>
        <taxon>Acidithiobacillales</taxon>
        <taxon>Acidithiobacillaceae</taxon>
        <taxon>Acidithiobacillus</taxon>
    </lineage>
</organism>
<evidence type="ECO:0000313" key="2">
    <source>
        <dbReference type="EMBL" id="TQN51796.1"/>
    </source>
</evidence>